<dbReference type="SUPFAM" id="SSF56176">
    <property type="entry name" value="FAD-binding/transporter-associated domain-like"/>
    <property type="match status" value="1"/>
</dbReference>
<keyword evidence="1" id="KW-0560">Oxidoreductase</keyword>
<feature type="domain" description="FAD-binding PCMH-type" evidence="2">
    <location>
        <begin position="9"/>
        <end position="172"/>
    </location>
</feature>
<dbReference type="InterPro" id="IPR010031">
    <property type="entry name" value="FAD_lactone_oxidase-like"/>
</dbReference>
<sequence>MPGERNWARNLEYTGRIEHPGSVEALREAVAGASRVHALGTRHAFSPCADTDGLILAQDRIDPDLVVDQDAGTATVGAGIRLGDLGRLLADEGLAIANYPSLPHVSLGGTVATATHGSGDGLGMLATLVRGMQVVGPGGELREIAGEDLAGAVMSYGALGVVTRLTLAVEPAFDVRQDPFGALRWSALEEHLDEVFASGYSVSVFTKWTGDARNALVKSRGAEPVTELFGAEPVHRTPAEIEADTKSTEVGAPGPSWDRLPHFRIAAVPSVGEELQSEYFVPRAEARAALDALRSMGADIDEALHVTELRTVAADRLWLSPASGGDVLAIGFTWRDAPELVMPLLPRIEEHLLPLGARPHWAKLFHARRDQVREGLPRFDDFAAMRDAADPDRVFGNPFLEEVLGA</sequence>
<dbReference type="RefSeq" id="WP_377935094.1">
    <property type="nucleotide sequence ID" value="NZ_JBHUEA010000017.1"/>
</dbReference>
<dbReference type="InterPro" id="IPR016169">
    <property type="entry name" value="FAD-bd_PCMH_sub2"/>
</dbReference>
<dbReference type="InterPro" id="IPR036318">
    <property type="entry name" value="FAD-bd_PCMH-like_sf"/>
</dbReference>
<dbReference type="PANTHER" id="PTHR43762">
    <property type="entry name" value="L-GULONOLACTONE OXIDASE"/>
    <property type="match status" value="1"/>
</dbReference>
<organism evidence="3 4">
    <name type="scientific">Amnibacterium endophyticum</name>
    <dbReference type="NCBI Taxonomy" id="2109337"/>
    <lineage>
        <taxon>Bacteria</taxon>
        <taxon>Bacillati</taxon>
        <taxon>Actinomycetota</taxon>
        <taxon>Actinomycetes</taxon>
        <taxon>Micrococcales</taxon>
        <taxon>Microbacteriaceae</taxon>
        <taxon>Amnibacterium</taxon>
    </lineage>
</organism>
<evidence type="ECO:0000259" key="2">
    <source>
        <dbReference type="PROSITE" id="PS51387"/>
    </source>
</evidence>
<name>A0ABW4LI63_9MICO</name>
<accession>A0ABW4LI63</accession>
<dbReference type="Pfam" id="PF01565">
    <property type="entry name" value="FAD_binding_4"/>
    <property type="match status" value="1"/>
</dbReference>
<protein>
    <submittedName>
        <fullName evidence="3">D-arabinono-1,4-lactone oxidase</fullName>
    </submittedName>
</protein>
<dbReference type="InterPro" id="IPR006094">
    <property type="entry name" value="Oxid_FAD_bind_N"/>
</dbReference>
<comment type="caution">
    <text evidence="3">The sequence shown here is derived from an EMBL/GenBank/DDBJ whole genome shotgun (WGS) entry which is preliminary data.</text>
</comment>
<dbReference type="Gene3D" id="3.30.465.10">
    <property type="match status" value="1"/>
</dbReference>
<dbReference type="Pfam" id="PF04030">
    <property type="entry name" value="ALO"/>
    <property type="match status" value="1"/>
</dbReference>
<reference evidence="4" key="1">
    <citation type="journal article" date="2019" name="Int. J. Syst. Evol. Microbiol.">
        <title>The Global Catalogue of Microorganisms (GCM) 10K type strain sequencing project: providing services to taxonomists for standard genome sequencing and annotation.</title>
        <authorList>
            <consortium name="The Broad Institute Genomics Platform"/>
            <consortium name="The Broad Institute Genome Sequencing Center for Infectious Disease"/>
            <person name="Wu L."/>
            <person name="Ma J."/>
        </authorList>
    </citation>
    <scope>NUCLEOTIDE SEQUENCE [LARGE SCALE GENOMIC DNA]</scope>
    <source>
        <strain evidence="4">CGMCC 1.12471</strain>
    </source>
</reference>
<dbReference type="InterPro" id="IPR016171">
    <property type="entry name" value="Vanillyl_alc_oxidase_C-sub2"/>
</dbReference>
<proteinExistence type="predicted"/>
<dbReference type="InterPro" id="IPR016167">
    <property type="entry name" value="FAD-bd_PCMH_sub1"/>
</dbReference>
<dbReference type="Proteomes" id="UP001597347">
    <property type="component" value="Unassembled WGS sequence"/>
</dbReference>
<dbReference type="Gene3D" id="3.30.43.10">
    <property type="entry name" value="Uridine Diphospho-n-acetylenolpyruvylglucosamine Reductase, domain 2"/>
    <property type="match status" value="1"/>
</dbReference>
<dbReference type="EMBL" id="JBHUEA010000017">
    <property type="protein sequence ID" value="MFD1722202.1"/>
    <property type="molecule type" value="Genomic_DNA"/>
</dbReference>
<gene>
    <name evidence="3" type="ORF">ACFSBI_11635</name>
</gene>
<dbReference type="Gene3D" id="3.30.70.2520">
    <property type="match status" value="1"/>
</dbReference>
<dbReference type="PANTHER" id="PTHR43762:SF1">
    <property type="entry name" value="D-ARABINONO-1,4-LACTONE OXIDASE"/>
    <property type="match status" value="1"/>
</dbReference>
<dbReference type="InterPro" id="IPR016166">
    <property type="entry name" value="FAD-bd_PCMH"/>
</dbReference>
<dbReference type="PROSITE" id="PS51387">
    <property type="entry name" value="FAD_PCMH"/>
    <property type="match status" value="1"/>
</dbReference>
<dbReference type="InterPro" id="IPR007173">
    <property type="entry name" value="ALO_C"/>
</dbReference>
<dbReference type="Gene3D" id="1.10.45.10">
    <property type="entry name" value="Vanillyl-alcohol Oxidase, Chain A, domain 4"/>
    <property type="match status" value="1"/>
</dbReference>
<evidence type="ECO:0000313" key="3">
    <source>
        <dbReference type="EMBL" id="MFD1722202.1"/>
    </source>
</evidence>
<keyword evidence="4" id="KW-1185">Reference proteome</keyword>
<evidence type="ECO:0000313" key="4">
    <source>
        <dbReference type="Proteomes" id="UP001597347"/>
    </source>
</evidence>
<evidence type="ECO:0000256" key="1">
    <source>
        <dbReference type="ARBA" id="ARBA00023002"/>
    </source>
</evidence>
<dbReference type="Gene3D" id="3.30.70.2530">
    <property type="match status" value="1"/>
</dbReference>